<dbReference type="EMBL" id="WCSB01000022">
    <property type="protein sequence ID" value="KAB4449270.1"/>
    <property type="molecule type" value="Genomic_DNA"/>
</dbReference>
<evidence type="ECO:0000313" key="1">
    <source>
        <dbReference type="EMBL" id="KAB4449270.1"/>
    </source>
</evidence>
<evidence type="ECO:0000313" key="2">
    <source>
        <dbReference type="Proteomes" id="UP000460317"/>
    </source>
</evidence>
<dbReference type="PROSITE" id="PS51257">
    <property type="entry name" value="PROKAR_LIPOPROTEIN"/>
    <property type="match status" value="1"/>
</dbReference>
<organism evidence="1 2">
    <name type="scientific">Bacteroides thetaiotaomicron</name>
    <dbReference type="NCBI Taxonomy" id="818"/>
    <lineage>
        <taxon>Bacteria</taxon>
        <taxon>Pseudomonadati</taxon>
        <taxon>Bacteroidota</taxon>
        <taxon>Bacteroidia</taxon>
        <taxon>Bacteroidales</taxon>
        <taxon>Bacteroidaceae</taxon>
        <taxon>Bacteroides</taxon>
    </lineage>
</organism>
<dbReference type="SUPFAM" id="SSF46894">
    <property type="entry name" value="C-terminal effector domain of the bipartite response regulators"/>
    <property type="match status" value="1"/>
</dbReference>
<dbReference type="GO" id="GO:0006355">
    <property type="term" value="P:regulation of DNA-templated transcription"/>
    <property type="evidence" value="ECO:0007669"/>
    <property type="project" value="InterPro"/>
</dbReference>
<dbReference type="InterPro" id="IPR016032">
    <property type="entry name" value="Sig_transdc_resp-reg_C-effctor"/>
</dbReference>
<sequence length="371" mass="42920">MRSKSIILLSVIACIGGIAFFFACRYTYKSKVAELKEKAKKTIVEALDQELKSRNMDGYSSLTIKLDTVIVDIPDTVYLEDESGKHLYPLNPQKSLMNISNNTNVRFLHSIAFRKNPLVADSLNAKWREHLLKSDVFFESALHISLIHANSSVKSQNTFQSEWCNSSNLVFTFYIGYVCEIEVMGYLHYTVWSLIYKEMLLYALLYIIGGYGFYKFYNVLLRKKHLLRSNEIVEVVREIPVEIIKEVHVEKQVIKEVQRVDNIPLCSYILGENIIFYADQNIIEVDGIKQNIQPQSGLLLELFFLEKDNRYTLKEDFIIDKLWPDHSGNDKRMHSAIGRLRSLLKKIDPSFNIINKNGTYQLIIPEKTPLS</sequence>
<dbReference type="RefSeq" id="WP_048693334.1">
    <property type="nucleotide sequence ID" value="NZ_CAXTGU010000012.1"/>
</dbReference>
<name>A0A1H7FEG5_BACT4</name>
<protein>
    <submittedName>
        <fullName evidence="1">Helix-turn-helix domain-containing protein</fullName>
    </submittedName>
</protein>
<dbReference type="Proteomes" id="UP000460317">
    <property type="component" value="Unassembled WGS sequence"/>
</dbReference>
<proteinExistence type="predicted"/>
<comment type="caution">
    <text evidence="1">The sequence shown here is derived from an EMBL/GenBank/DDBJ whole genome shotgun (WGS) entry which is preliminary data.</text>
</comment>
<accession>A0A1H7FEG5</accession>
<dbReference type="GO" id="GO:0003677">
    <property type="term" value="F:DNA binding"/>
    <property type="evidence" value="ECO:0007669"/>
    <property type="project" value="InterPro"/>
</dbReference>
<reference evidence="1 2" key="1">
    <citation type="journal article" date="2019" name="Nat. Med.">
        <title>A library of human gut bacterial isolates paired with longitudinal multiomics data enables mechanistic microbiome research.</title>
        <authorList>
            <person name="Poyet M."/>
            <person name="Groussin M."/>
            <person name="Gibbons S.M."/>
            <person name="Avila-Pacheco J."/>
            <person name="Jiang X."/>
            <person name="Kearney S.M."/>
            <person name="Perrotta A.R."/>
            <person name="Berdy B."/>
            <person name="Zhao S."/>
            <person name="Lieberman T.D."/>
            <person name="Swanson P.K."/>
            <person name="Smith M."/>
            <person name="Roesemann S."/>
            <person name="Alexander J.E."/>
            <person name="Rich S.A."/>
            <person name="Livny J."/>
            <person name="Vlamakis H."/>
            <person name="Clish C."/>
            <person name="Bullock K."/>
            <person name="Deik A."/>
            <person name="Scott J."/>
            <person name="Pierce K.A."/>
            <person name="Xavier R.J."/>
            <person name="Alm E.J."/>
        </authorList>
    </citation>
    <scope>NUCLEOTIDE SEQUENCE [LARGE SCALE GENOMIC DNA]</scope>
    <source>
        <strain evidence="1 2">BIOML-A165</strain>
    </source>
</reference>
<dbReference type="AlphaFoldDB" id="A0A1H7FEG5"/>
<gene>
    <name evidence="1" type="ORF">GAN93_19715</name>
</gene>